<keyword evidence="2" id="KW-0378">Hydrolase</keyword>
<dbReference type="InterPro" id="IPR003615">
    <property type="entry name" value="HNH_nuc"/>
</dbReference>
<accession>A0A9D1RY43</accession>
<reference evidence="2" key="1">
    <citation type="journal article" date="2021" name="PeerJ">
        <title>Extensive microbial diversity within the chicken gut microbiome revealed by metagenomics and culture.</title>
        <authorList>
            <person name="Gilroy R."/>
            <person name="Ravi A."/>
            <person name="Getino M."/>
            <person name="Pursley I."/>
            <person name="Horton D.L."/>
            <person name="Alikhan N.F."/>
            <person name="Baker D."/>
            <person name="Gharbi K."/>
            <person name="Hall N."/>
            <person name="Watson M."/>
            <person name="Adriaenssens E.M."/>
            <person name="Foster-Nyarko E."/>
            <person name="Jarju S."/>
            <person name="Secka A."/>
            <person name="Antonio M."/>
            <person name="Oren A."/>
            <person name="Chaudhuri R.R."/>
            <person name="La Ragione R."/>
            <person name="Hildebrand F."/>
            <person name="Pallen M.J."/>
        </authorList>
    </citation>
    <scope>NUCLEOTIDE SEQUENCE</scope>
    <source>
        <strain evidence="2">4376</strain>
    </source>
</reference>
<organism evidence="2 3">
    <name type="scientific">Candidatus Corynebacterium gallistercoris</name>
    <dbReference type="NCBI Taxonomy" id="2838530"/>
    <lineage>
        <taxon>Bacteria</taxon>
        <taxon>Bacillati</taxon>
        <taxon>Actinomycetota</taxon>
        <taxon>Actinomycetes</taxon>
        <taxon>Mycobacteriales</taxon>
        <taxon>Corynebacteriaceae</taxon>
        <taxon>Corynebacterium</taxon>
    </lineage>
</organism>
<gene>
    <name evidence="2" type="ORF">H9867_04645</name>
</gene>
<evidence type="ECO:0000313" key="3">
    <source>
        <dbReference type="Proteomes" id="UP000824189"/>
    </source>
</evidence>
<name>A0A9D1RY43_9CORY</name>
<dbReference type="GO" id="GO:0004519">
    <property type="term" value="F:endonuclease activity"/>
    <property type="evidence" value="ECO:0007669"/>
    <property type="project" value="UniProtKB-KW"/>
</dbReference>
<keyword evidence="2" id="KW-0255">Endonuclease</keyword>
<evidence type="ECO:0000313" key="2">
    <source>
        <dbReference type="EMBL" id="HIW95755.1"/>
    </source>
</evidence>
<keyword evidence="2" id="KW-0540">Nuclease</keyword>
<dbReference type="CDD" id="cd00085">
    <property type="entry name" value="HNHc"/>
    <property type="match status" value="1"/>
</dbReference>
<evidence type="ECO:0000256" key="1">
    <source>
        <dbReference type="SAM" id="MobiDB-lite"/>
    </source>
</evidence>
<feature type="region of interest" description="Disordered" evidence="1">
    <location>
        <begin position="368"/>
        <end position="392"/>
    </location>
</feature>
<dbReference type="AlphaFoldDB" id="A0A9D1RY43"/>
<proteinExistence type="predicted"/>
<comment type="caution">
    <text evidence="2">The sequence shown here is derived from an EMBL/GenBank/DDBJ whole genome shotgun (WGS) entry which is preliminary data.</text>
</comment>
<dbReference type="EMBL" id="DXFZ01000057">
    <property type="protein sequence ID" value="HIW95755.1"/>
    <property type="molecule type" value="Genomic_DNA"/>
</dbReference>
<feature type="region of interest" description="Disordered" evidence="1">
    <location>
        <begin position="129"/>
        <end position="152"/>
    </location>
</feature>
<dbReference type="Proteomes" id="UP000824189">
    <property type="component" value="Unassembled WGS sequence"/>
</dbReference>
<reference evidence="2" key="2">
    <citation type="submission" date="2021-04" db="EMBL/GenBank/DDBJ databases">
        <authorList>
            <person name="Gilroy R."/>
        </authorList>
    </citation>
    <scope>NUCLEOTIDE SEQUENCE</scope>
    <source>
        <strain evidence="2">4376</strain>
    </source>
</reference>
<protein>
    <submittedName>
        <fullName evidence="2">HNH endonuclease</fullName>
    </submittedName>
</protein>
<sequence length="392" mass="43453">MATVTLNKQQLVIAQMCTPDPDDYLPDTATRFAVRMGITAHQATVYCEVGLFLQRFPRVAEQLWIGAFSWQLVRKIHDDLAAVSDEHVEEVDAAAAEALKPTRENQAIPARYTVHYKLKKLVRKLDAAAEPLDEGEQPRGTPALDPSEKPVLDIDRRADDHITFRVMLPMLDGVELEKILNNVAAKEKCTLGEALMKVVRGQASAEVVLNLYRNVAHEGEELFAEGSWLSEMASEEWMAKVTHLAAPGYAENNGYAAGADITSAVVGRDGTCRAPGCTQPAYRCDKDHVQRYDHDNPEEGGPTSSANMHLLCRFHHKQKTAGVWDVELHSDGTEVWTSHGDGHTVITTPNGPLGRETFKHRAVRKARVVRRHNEDLGEGRGRKGKGDSDENR</sequence>
<feature type="compositionally biased region" description="Basic and acidic residues" evidence="1">
    <location>
        <begin position="371"/>
        <end position="392"/>
    </location>
</feature>